<organism evidence="3 4">
    <name type="scientific">Streptococcus equinus</name>
    <name type="common">Streptococcus bovis</name>
    <dbReference type="NCBI Taxonomy" id="1335"/>
    <lineage>
        <taxon>Bacteria</taxon>
        <taxon>Bacillati</taxon>
        <taxon>Bacillota</taxon>
        <taxon>Bacilli</taxon>
        <taxon>Lactobacillales</taxon>
        <taxon>Streptococcaceae</taxon>
        <taxon>Streptococcus</taxon>
    </lineage>
</organism>
<protein>
    <recommendedName>
        <fullName evidence="5">Signal peptide containing protein</fullName>
    </recommendedName>
</protein>
<evidence type="ECO:0008006" key="5">
    <source>
        <dbReference type="Google" id="ProtNLM"/>
    </source>
</evidence>
<feature type="chain" id="PRO_5012127865" description="Signal peptide containing protein" evidence="2">
    <location>
        <begin position="31"/>
        <end position="152"/>
    </location>
</feature>
<dbReference type="RefSeq" id="WP_094140322.1">
    <property type="nucleotide sequence ID" value="NZ_FZRA01000001.1"/>
</dbReference>
<feature type="signal peptide" evidence="2">
    <location>
        <begin position="1"/>
        <end position="30"/>
    </location>
</feature>
<reference evidence="3 4" key="1">
    <citation type="submission" date="2017-07" db="EMBL/GenBank/DDBJ databases">
        <authorList>
            <person name="Sun Z.S."/>
            <person name="Albrecht U."/>
            <person name="Echele G."/>
            <person name="Lee C.C."/>
        </authorList>
    </citation>
    <scope>NUCLEOTIDE SEQUENCE [LARGE SCALE GENOMIC DNA]</scope>
    <source>
        <strain evidence="3 4">AR3</strain>
    </source>
</reference>
<dbReference type="AlphaFoldDB" id="A0A239R879"/>
<proteinExistence type="predicted"/>
<dbReference type="EMBL" id="FZRA01000001">
    <property type="protein sequence ID" value="SNU06636.1"/>
    <property type="molecule type" value="Genomic_DNA"/>
</dbReference>
<feature type="region of interest" description="Disordered" evidence="1">
    <location>
        <begin position="39"/>
        <end position="152"/>
    </location>
</feature>
<dbReference type="Proteomes" id="UP000214649">
    <property type="component" value="Unassembled WGS sequence"/>
</dbReference>
<evidence type="ECO:0000313" key="4">
    <source>
        <dbReference type="Proteomes" id="UP000214649"/>
    </source>
</evidence>
<accession>A0A239R879</accession>
<evidence type="ECO:0000256" key="2">
    <source>
        <dbReference type="SAM" id="SignalP"/>
    </source>
</evidence>
<sequence>MKHFLKKIAKKRVLIISSLCLILFVAIAFALTHTTKHVKSKTSKVKTTQTTSKSSKKKESSSSTSNTSSSTSSQSSSESTSEAQQAEAPATQTEQAPAQEYTQPAQPDDSCYPNGFQSDYFVSPDDGSNATPSQDWHDDQVQWGIEQGYIDE</sequence>
<gene>
    <name evidence="3" type="ORF">SAMN05216470_0605</name>
</gene>
<name>A0A239R879_STREI</name>
<evidence type="ECO:0000313" key="3">
    <source>
        <dbReference type="EMBL" id="SNU06636.1"/>
    </source>
</evidence>
<keyword evidence="2" id="KW-0732">Signal</keyword>
<feature type="compositionally biased region" description="Low complexity" evidence="1">
    <location>
        <begin position="61"/>
        <end position="103"/>
    </location>
</feature>
<evidence type="ECO:0000256" key="1">
    <source>
        <dbReference type="SAM" id="MobiDB-lite"/>
    </source>
</evidence>